<dbReference type="InterPro" id="IPR039657">
    <property type="entry name" value="Dimethylallyltransferase"/>
</dbReference>
<comment type="caution">
    <text evidence="14">The sequence shown here is derived from an EMBL/GenBank/DDBJ whole genome shotgun (WGS) entry which is preliminary data.</text>
</comment>
<evidence type="ECO:0000256" key="5">
    <source>
        <dbReference type="ARBA" id="ARBA00022694"/>
    </source>
</evidence>
<evidence type="ECO:0000256" key="12">
    <source>
        <dbReference type="RuleBase" id="RU003784"/>
    </source>
</evidence>
<dbReference type="EMBL" id="LBOI01000002">
    <property type="protein sequence ID" value="KKP32132.1"/>
    <property type="molecule type" value="Genomic_DNA"/>
</dbReference>
<keyword evidence="6 10" id="KW-0547">Nucleotide-binding</keyword>
<keyword evidence="5 10" id="KW-0819">tRNA processing</keyword>
<dbReference type="PATRIC" id="fig|1618586.3.peg.143"/>
<dbReference type="PANTHER" id="PTHR11088">
    <property type="entry name" value="TRNA DIMETHYLALLYLTRANSFERASE"/>
    <property type="match status" value="1"/>
</dbReference>
<feature type="binding site" evidence="10">
    <location>
        <begin position="19"/>
        <end position="24"/>
    </location>
    <ligand>
        <name>substrate</name>
    </ligand>
</feature>
<proteinExistence type="inferred from homology"/>
<evidence type="ECO:0000256" key="10">
    <source>
        <dbReference type="HAMAP-Rule" id="MF_00185"/>
    </source>
</evidence>
<dbReference type="AlphaFoldDB" id="A0A0G0BM84"/>
<dbReference type="NCBIfam" id="TIGR00174">
    <property type="entry name" value="miaA"/>
    <property type="match status" value="1"/>
</dbReference>
<feature type="binding site" evidence="10">
    <location>
        <begin position="17"/>
        <end position="24"/>
    </location>
    <ligand>
        <name>ATP</name>
        <dbReference type="ChEBI" id="CHEBI:30616"/>
    </ligand>
</feature>
<comment type="catalytic activity">
    <reaction evidence="9 10 11">
        <text>adenosine(37) in tRNA + dimethylallyl diphosphate = N(6)-dimethylallyladenosine(37) in tRNA + diphosphate</text>
        <dbReference type="Rhea" id="RHEA:26482"/>
        <dbReference type="Rhea" id="RHEA-COMP:10162"/>
        <dbReference type="Rhea" id="RHEA-COMP:10375"/>
        <dbReference type="ChEBI" id="CHEBI:33019"/>
        <dbReference type="ChEBI" id="CHEBI:57623"/>
        <dbReference type="ChEBI" id="CHEBI:74411"/>
        <dbReference type="ChEBI" id="CHEBI:74415"/>
        <dbReference type="EC" id="2.5.1.75"/>
    </reaction>
</comment>
<dbReference type="SUPFAM" id="SSF52540">
    <property type="entry name" value="P-loop containing nucleoside triphosphate hydrolases"/>
    <property type="match status" value="2"/>
</dbReference>
<dbReference type="EC" id="2.5.1.75" evidence="10"/>
<evidence type="ECO:0000256" key="9">
    <source>
        <dbReference type="ARBA" id="ARBA00049563"/>
    </source>
</evidence>
<dbReference type="GO" id="GO:0052381">
    <property type="term" value="F:tRNA dimethylallyltransferase activity"/>
    <property type="evidence" value="ECO:0007669"/>
    <property type="project" value="UniProtKB-UniRule"/>
</dbReference>
<dbReference type="GO" id="GO:0005524">
    <property type="term" value="F:ATP binding"/>
    <property type="evidence" value="ECO:0007669"/>
    <property type="project" value="UniProtKB-UniRule"/>
</dbReference>
<evidence type="ECO:0000256" key="3">
    <source>
        <dbReference type="ARBA" id="ARBA00005842"/>
    </source>
</evidence>
<dbReference type="GO" id="GO:0006400">
    <property type="term" value="P:tRNA modification"/>
    <property type="evidence" value="ECO:0007669"/>
    <property type="project" value="TreeGrafter"/>
</dbReference>
<comment type="caution">
    <text evidence="10">Lacks conserved residue(s) required for the propagation of feature annotation.</text>
</comment>
<evidence type="ECO:0000256" key="6">
    <source>
        <dbReference type="ARBA" id="ARBA00022741"/>
    </source>
</evidence>
<gene>
    <name evidence="10" type="primary">miaA</name>
    <name evidence="14" type="ORF">UR21_C0002G0051</name>
</gene>
<evidence type="ECO:0000256" key="7">
    <source>
        <dbReference type="ARBA" id="ARBA00022840"/>
    </source>
</evidence>
<dbReference type="Pfam" id="PF01715">
    <property type="entry name" value="IPPT"/>
    <property type="match status" value="1"/>
</dbReference>
<feature type="site" description="Interaction with substrate tRNA" evidence="10">
    <location>
        <position position="128"/>
    </location>
</feature>
<dbReference type="HAMAP" id="MF_00185">
    <property type="entry name" value="IPP_trans"/>
    <property type="match status" value="1"/>
</dbReference>
<evidence type="ECO:0000256" key="8">
    <source>
        <dbReference type="ARBA" id="ARBA00022842"/>
    </source>
</evidence>
<feature type="region of interest" description="Interaction with substrate tRNA" evidence="10">
    <location>
        <begin position="42"/>
        <end position="45"/>
    </location>
</feature>
<comment type="similarity">
    <text evidence="3 10 13">Belongs to the IPP transferase family.</text>
</comment>
<evidence type="ECO:0000313" key="15">
    <source>
        <dbReference type="Proteomes" id="UP000034803"/>
    </source>
</evidence>
<dbReference type="Proteomes" id="UP000034803">
    <property type="component" value="Unassembled WGS sequence"/>
</dbReference>
<dbReference type="PANTHER" id="PTHR11088:SF60">
    <property type="entry name" value="TRNA DIMETHYLALLYLTRANSFERASE"/>
    <property type="match status" value="1"/>
</dbReference>
<evidence type="ECO:0000256" key="2">
    <source>
        <dbReference type="ARBA" id="ARBA00003213"/>
    </source>
</evidence>
<keyword evidence="4 10" id="KW-0808">Transferase</keyword>
<evidence type="ECO:0000256" key="1">
    <source>
        <dbReference type="ARBA" id="ARBA00001946"/>
    </source>
</evidence>
<sequence length="318" mass="36787">MNKHSFKLRHKILVICGPTATGKTTLGIDLAKKFNGEIISADSRQVYKYMDIGTGKEWGEGIKIWGYDLTDPNKNFSVSEYFRLMKMAITDIWVRNKLPIIVGGTGLYIKSLVDGIPTVDIPKNDDLRNTLVDKTIDELFDKLAVLDSSKAASLNLSDKKNSRRLIRAIEIAVWNIENGKQKQVVEDRKEVLDENVKTLFIGLTTPKDIHIKNIKNRVDKRMNEGFIDEVENLLKIGVSWKHQSMNSLGYKESEAFFKEGLTYEEFIDKWNKNEMKYVKRQLTWFKKDKRINWFDITSPKYPKNVENLVEKWDNTSDA</sequence>
<protein>
    <recommendedName>
        <fullName evidence="10">tRNA dimethylallyltransferase</fullName>
        <ecNumber evidence="10">2.5.1.75</ecNumber>
    </recommendedName>
    <alternativeName>
        <fullName evidence="10">Dimethylallyl diphosphate:tRNA dimethylallyltransferase</fullName>
        <shortName evidence="10">DMAPP:tRNA dimethylallyltransferase</shortName>
        <shortName evidence="10">DMATase</shortName>
    </alternativeName>
    <alternativeName>
        <fullName evidence="10">Isopentenyl-diphosphate:tRNA isopentenyltransferase</fullName>
        <shortName evidence="10">IPP transferase</shortName>
        <shortName evidence="10">IPPT</shortName>
        <shortName evidence="10">IPTase</shortName>
    </alternativeName>
</protein>
<dbReference type="InterPro" id="IPR018022">
    <property type="entry name" value="IPT"/>
</dbReference>
<dbReference type="Gene3D" id="1.10.20.140">
    <property type="match status" value="1"/>
</dbReference>
<reference evidence="14 15" key="1">
    <citation type="journal article" date="2015" name="Nature">
        <title>rRNA introns, odd ribosomes, and small enigmatic genomes across a large radiation of phyla.</title>
        <authorList>
            <person name="Brown C.T."/>
            <person name="Hug L.A."/>
            <person name="Thomas B.C."/>
            <person name="Sharon I."/>
            <person name="Castelle C.J."/>
            <person name="Singh A."/>
            <person name="Wilkins M.J."/>
            <person name="Williams K.H."/>
            <person name="Banfield J.F."/>
        </authorList>
    </citation>
    <scope>NUCLEOTIDE SEQUENCE [LARGE SCALE GENOMIC DNA]</scope>
</reference>
<evidence type="ECO:0000256" key="4">
    <source>
        <dbReference type="ARBA" id="ARBA00022679"/>
    </source>
</evidence>
<evidence type="ECO:0000256" key="13">
    <source>
        <dbReference type="RuleBase" id="RU003785"/>
    </source>
</evidence>
<evidence type="ECO:0000313" key="14">
    <source>
        <dbReference type="EMBL" id="KKP32132.1"/>
    </source>
</evidence>
<evidence type="ECO:0000256" key="11">
    <source>
        <dbReference type="RuleBase" id="RU003783"/>
    </source>
</evidence>
<comment type="subunit">
    <text evidence="10">Monomer.</text>
</comment>
<accession>A0A0G0BM84</accession>
<feature type="site" description="Interaction with substrate tRNA" evidence="10">
    <location>
        <position position="105"/>
    </location>
</feature>
<keyword evidence="7 10" id="KW-0067">ATP-binding</keyword>
<comment type="cofactor">
    <cofactor evidence="1 10">
        <name>Mg(2+)</name>
        <dbReference type="ChEBI" id="CHEBI:18420"/>
    </cofactor>
</comment>
<organism evidence="14 15">
    <name type="scientific">Candidatus Woesebacteria bacterium GW2011_GWC2_31_9</name>
    <dbReference type="NCBI Taxonomy" id="1618586"/>
    <lineage>
        <taxon>Bacteria</taxon>
        <taxon>Candidatus Woeseibacteriota</taxon>
    </lineage>
</organism>
<dbReference type="Gene3D" id="3.40.50.300">
    <property type="entry name" value="P-loop containing nucleotide triphosphate hydrolases"/>
    <property type="match status" value="1"/>
</dbReference>
<name>A0A0G0BM84_9BACT</name>
<comment type="function">
    <text evidence="2 10 12">Catalyzes the transfer of a dimethylallyl group onto the adenine at position 37 in tRNAs that read codons beginning with uridine, leading to the formation of N6-(dimethylallyl)adenosine (i(6)A).</text>
</comment>
<dbReference type="InterPro" id="IPR027417">
    <property type="entry name" value="P-loop_NTPase"/>
</dbReference>
<keyword evidence="8 10" id="KW-0460">Magnesium</keyword>